<evidence type="ECO:0000313" key="3">
    <source>
        <dbReference type="Proteomes" id="UP001321125"/>
    </source>
</evidence>
<reference evidence="2 3" key="1">
    <citation type="submission" date="2022-02" db="EMBL/GenBank/DDBJ databases">
        <title>Study of halophilic communities from a Mexican lake.</title>
        <authorList>
            <person name="Hernandez-Soto L.M."/>
            <person name="Martinez-Abarca F."/>
            <person name="Ramirez-Saad H.C."/>
            <person name="Aguirre-Garrido J.F."/>
        </authorList>
    </citation>
    <scope>NUCLEOTIDE SEQUENCE [LARGE SCALE GENOMIC DNA]</scope>
    <source>
        <strain evidence="2 3">Hjan13</strain>
    </source>
</reference>
<protein>
    <submittedName>
        <fullName evidence="2">Helix-turn-helix transcriptional regulator</fullName>
    </submittedName>
</protein>
<proteinExistence type="predicted"/>
<dbReference type="SMART" id="SM00421">
    <property type="entry name" value="HTH_LUXR"/>
    <property type="match status" value="1"/>
</dbReference>
<dbReference type="InterPro" id="IPR000792">
    <property type="entry name" value="Tscrpt_reg_LuxR_C"/>
</dbReference>
<feature type="domain" description="HTH luxR-type" evidence="1">
    <location>
        <begin position="1"/>
        <end position="61"/>
    </location>
</feature>
<dbReference type="InterPro" id="IPR016032">
    <property type="entry name" value="Sig_transdc_resp-reg_C-effctor"/>
</dbReference>
<dbReference type="PROSITE" id="PS50043">
    <property type="entry name" value="HTH_LUXR_2"/>
    <property type="match status" value="1"/>
</dbReference>
<dbReference type="SUPFAM" id="SSF46894">
    <property type="entry name" value="C-terminal effector domain of the bipartite response regulators"/>
    <property type="match status" value="1"/>
</dbReference>
<dbReference type="Pfam" id="PF00196">
    <property type="entry name" value="GerE"/>
    <property type="match status" value="1"/>
</dbReference>
<sequence length="102" mass="11357">MSLTKRQTEIVELVARGNTAQEIADQLCRALPTVRRHLQIACEHEGARNAAHLVALSISRGFIKALCVFLVVSLCNVQIDGLRRNAPRRMTQRTEDIPAIVI</sequence>
<dbReference type="EMBL" id="JAKNQU010000002">
    <property type="protein sequence ID" value="MCZ0926484.1"/>
    <property type="molecule type" value="Genomic_DNA"/>
</dbReference>
<organism evidence="2 3">
    <name type="scientific">Vreelandella janggokensis</name>
    <dbReference type="NCBI Taxonomy" id="370767"/>
    <lineage>
        <taxon>Bacteria</taxon>
        <taxon>Pseudomonadati</taxon>
        <taxon>Pseudomonadota</taxon>
        <taxon>Gammaproteobacteria</taxon>
        <taxon>Oceanospirillales</taxon>
        <taxon>Halomonadaceae</taxon>
        <taxon>Vreelandella</taxon>
    </lineage>
</organism>
<gene>
    <name evidence="2" type="ORF">L0635_05225</name>
</gene>
<name>A0ABT4IS43_9GAMM</name>
<accession>A0ABT4IS43</accession>
<keyword evidence="3" id="KW-1185">Reference proteome</keyword>
<comment type="caution">
    <text evidence="2">The sequence shown here is derived from an EMBL/GenBank/DDBJ whole genome shotgun (WGS) entry which is preliminary data.</text>
</comment>
<dbReference type="InterPro" id="IPR036388">
    <property type="entry name" value="WH-like_DNA-bd_sf"/>
</dbReference>
<dbReference type="Proteomes" id="UP001321125">
    <property type="component" value="Unassembled WGS sequence"/>
</dbReference>
<dbReference type="Gene3D" id="1.10.10.10">
    <property type="entry name" value="Winged helix-like DNA-binding domain superfamily/Winged helix DNA-binding domain"/>
    <property type="match status" value="1"/>
</dbReference>
<evidence type="ECO:0000313" key="2">
    <source>
        <dbReference type="EMBL" id="MCZ0926484.1"/>
    </source>
</evidence>
<dbReference type="RefSeq" id="WP_268901315.1">
    <property type="nucleotide sequence ID" value="NZ_JAKNQT010000001.1"/>
</dbReference>
<evidence type="ECO:0000259" key="1">
    <source>
        <dbReference type="PROSITE" id="PS50043"/>
    </source>
</evidence>